<protein>
    <recommendedName>
        <fullName evidence="2">Curli production assembly/transport component CsgE</fullName>
    </recommendedName>
</protein>
<dbReference type="Proteomes" id="UP000003844">
    <property type="component" value="Unassembled WGS sequence"/>
</dbReference>
<dbReference type="eggNOG" id="ENOG5032EF8">
    <property type="taxonomic scope" value="Bacteria"/>
</dbReference>
<evidence type="ECO:0000256" key="1">
    <source>
        <dbReference type="ARBA" id="ARBA00003989"/>
    </source>
</evidence>
<comment type="function">
    <text evidence="1">May be involved in the biogenesis of curli organelles.</text>
</comment>
<keyword evidence="5" id="KW-1185">Reference proteome</keyword>
<dbReference type="RefSeq" id="WP_006989879.1">
    <property type="nucleotide sequence ID" value="NZ_JH594606.1"/>
</dbReference>
<proteinExistence type="predicted"/>
<dbReference type="AlphaFoldDB" id="H2BS47"/>
<dbReference type="Pfam" id="PF10627">
    <property type="entry name" value="CsgE"/>
    <property type="match status" value="1"/>
</dbReference>
<evidence type="ECO:0000256" key="2">
    <source>
        <dbReference type="ARBA" id="ARBA00014024"/>
    </source>
</evidence>
<dbReference type="OrthoDB" id="1524955at2"/>
<gene>
    <name evidence="4" type="ORF">Gilli_2963</name>
</gene>
<evidence type="ECO:0000313" key="4">
    <source>
        <dbReference type="EMBL" id="EHQ03573.1"/>
    </source>
</evidence>
<dbReference type="EMBL" id="JH594606">
    <property type="protein sequence ID" value="EHQ03573.1"/>
    <property type="molecule type" value="Genomic_DNA"/>
</dbReference>
<dbReference type="Gene3D" id="2.60.40.2420">
    <property type="match status" value="1"/>
</dbReference>
<keyword evidence="3" id="KW-0732">Signal</keyword>
<sequence length="254" mass="29154">MRILKKENAITLLLIVAFYLCATISANSQNFNSEVVAGIKTNDSKNDILDIIGTAKNITETSFSLRYELSVITNNGENNNSSKNSQSGRFTLEPFETKNLSQTSVLIDPDNRTVILLVIFDLDDQVMGTDRLVYDGKQMEQAEENISYQKPNEGIVLTGMVTDRSKTKPGRDFYDFFFQKYSLSPNQGNKIIEIDEMISFGRTTRVMVKIDNQIIYQFFARPKLDFLKEQADIALKQVNRYFEYLKNRNELPKY</sequence>
<dbReference type="HOGENOM" id="CLU_1093081_0_0_10"/>
<accession>H2BS47</accession>
<evidence type="ECO:0000313" key="5">
    <source>
        <dbReference type="Proteomes" id="UP000003844"/>
    </source>
</evidence>
<evidence type="ECO:0000256" key="3">
    <source>
        <dbReference type="ARBA" id="ARBA00022729"/>
    </source>
</evidence>
<dbReference type="STRING" id="865937.Gilli_2963"/>
<organism evidence="4 5">
    <name type="scientific">Gillisia limnaea (strain DSM 15749 / LMG 21470 / R-8282)</name>
    <dbReference type="NCBI Taxonomy" id="865937"/>
    <lineage>
        <taxon>Bacteria</taxon>
        <taxon>Pseudomonadati</taxon>
        <taxon>Bacteroidota</taxon>
        <taxon>Flavobacteriia</taxon>
        <taxon>Flavobacteriales</taxon>
        <taxon>Flavobacteriaceae</taxon>
        <taxon>Gillisia</taxon>
    </lineage>
</organism>
<name>H2BS47_GILLR</name>
<reference evidence="5" key="1">
    <citation type="journal article" date="2012" name="Stand. Genomic Sci.">
        <title>Genome sequence of the Antarctic rhodopsins-containing flavobacterium Gillisia limnaea type strain (R-8282(T)).</title>
        <authorList>
            <person name="Riedel T."/>
            <person name="Held B."/>
            <person name="Nolan M."/>
            <person name="Lucas S."/>
            <person name="Lapidus A."/>
            <person name="Tice H."/>
            <person name="Del Rio T.G."/>
            <person name="Cheng J.F."/>
            <person name="Han C."/>
            <person name="Tapia R."/>
            <person name="Goodwin L.A."/>
            <person name="Pitluck S."/>
            <person name="Liolios K."/>
            <person name="Mavromatis K."/>
            <person name="Pagani I."/>
            <person name="Ivanova N."/>
            <person name="Mikhailova N."/>
            <person name="Pati A."/>
            <person name="Chen A."/>
            <person name="Palaniappan K."/>
            <person name="Land M."/>
            <person name="Rohde M."/>
            <person name="Tindall B.J."/>
            <person name="Detter J.C."/>
            <person name="Goker M."/>
            <person name="Bristow J."/>
            <person name="Eisen J.A."/>
            <person name="Markowitz V."/>
            <person name="Hugenholtz P."/>
            <person name="Kyrpides N.C."/>
            <person name="Klenk H.P."/>
            <person name="Woyke T."/>
        </authorList>
    </citation>
    <scope>NUCLEOTIDE SEQUENCE [LARGE SCALE GENOMIC DNA]</scope>
    <source>
        <strain evidence="5">DSM 15749 / LMG 21470 / R-8282</strain>
    </source>
</reference>
<dbReference type="InterPro" id="IPR053722">
    <property type="entry name" value="Curli_assembly_CsgC/AgfC"/>
</dbReference>
<dbReference type="InterPro" id="IPR018900">
    <property type="entry name" value="Curli_CsgE"/>
</dbReference>